<organism evidence="2 3">
    <name type="scientific">Porphyridium purpureum</name>
    <name type="common">Red alga</name>
    <name type="synonym">Porphyridium cruentum</name>
    <dbReference type="NCBI Taxonomy" id="35688"/>
    <lineage>
        <taxon>Eukaryota</taxon>
        <taxon>Rhodophyta</taxon>
        <taxon>Bangiophyceae</taxon>
        <taxon>Porphyridiales</taxon>
        <taxon>Porphyridiaceae</taxon>
        <taxon>Porphyridium</taxon>
    </lineage>
</organism>
<accession>A0A5J4YU38</accession>
<evidence type="ECO:0000313" key="2">
    <source>
        <dbReference type="EMBL" id="KAA8493927.1"/>
    </source>
</evidence>
<feature type="compositionally biased region" description="Low complexity" evidence="1">
    <location>
        <begin position="64"/>
        <end position="87"/>
    </location>
</feature>
<comment type="caution">
    <text evidence="2">The sequence shown here is derived from an EMBL/GenBank/DDBJ whole genome shotgun (WGS) entry which is preliminary data.</text>
</comment>
<dbReference type="Proteomes" id="UP000324585">
    <property type="component" value="Unassembled WGS sequence"/>
</dbReference>
<keyword evidence="3" id="KW-1185">Reference proteome</keyword>
<feature type="region of interest" description="Disordered" evidence="1">
    <location>
        <begin position="208"/>
        <end position="234"/>
    </location>
</feature>
<feature type="region of interest" description="Disordered" evidence="1">
    <location>
        <begin position="40"/>
        <end position="108"/>
    </location>
</feature>
<feature type="compositionally biased region" description="Basic and acidic residues" evidence="1">
    <location>
        <begin position="208"/>
        <end position="217"/>
    </location>
</feature>
<sequence length="336" mass="37504">MQTGIEMEAFVGALGVARYAEVRGGRKCAARRVAVVGGGSVRTSMGEGRRSASSGSGGEGVNGGQQQRGNAAQKQQQQQQVAPAKSSVRVSLTPTGNKPVPPTARDPMKTLSQMRIVLKGEDAIEIGSVADCFRLLAGKPTRRNFELGHWWSKAFAESATVDTVTDNELDAFDVPGFADRERKQIEEVNRQYAELILWKSKLRQHDNERQQMKKVDQVPELQTSGSQEMKRQGERDRLLQLEMRKQKLALEEEIRQNQEEGRLLRMEIELMYRDLERRTGFKLIDESALEFRLNKMGRLITVLMIVTPILVAWELAKVVTFGLLPTVAALLSSSPI</sequence>
<dbReference type="AlphaFoldDB" id="A0A5J4YU38"/>
<gene>
    <name evidence="2" type="ORF">FVE85_3902</name>
</gene>
<name>A0A5J4YU38_PORPP</name>
<evidence type="ECO:0000256" key="1">
    <source>
        <dbReference type="SAM" id="MobiDB-lite"/>
    </source>
</evidence>
<evidence type="ECO:0000313" key="3">
    <source>
        <dbReference type="Proteomes" id="UP000324585"/>
    </source>
</evidence>
<proteinExistence type="predicted"/>
<protein>
    <submittedName>
        <fullName evidence="2">Uncharacterized protein</fullName>
    </submittedName>
</protein>
<reference evidence="3" key="1">
    <citation type="journal article" date="2019" name="Nat. Commun.">
        <title>Expansion of phycobilisome linker gene families in mesophilic red algae.</title>
        <authorList>
            <person name="Lee J."/>
            <person name="Kim D."/>
            <person name="Bhattacharya D."/>
            <person name="Yoon H.S."/>
        </authorList>
    </citation>
    <scope>NUCLEOTIDE SEQUENCE [LARGE SCALE GENOMIC DNA]</scope>
    <source>
        <strain evidence="3">CCMP 1328</strain>
    </source>
</reference>
<dbReference type="EMBL" id="VRMN01000005">
    <property type="protein sequence ID" value="KAA8493927.1"/>
    <property type="molecule type" value="Genomic_DNA"/>
</dbReference>